<comment type="caution">
    <text evidence="1">The sequence shown here is derived from an EMBL/GenBank/DDBJ whole genome shotgun (WGS) entry which is preliminary data.</text>
</comment>
<sequence>MPRRKKPIYITAKSKRVKLSDADIENGISKVDEVNRKTRSSFRYDNKALSFKAGR</sequence>
<proteinExistence type="predicted"/>
<organism evidence="1 2">
    <name type="scientific">Splendidivirga corallicola</name>
    <dbReference type="NCBI Taxonomy" id="3051826"/>
    <lineage>
        <taxon>Bacteria</taxon>
        <taxon>Pseudomonadati</taxon>
        <taxon>Bacteroidota</taxon>
        <taxon>Cytophagia</taxon>
        <taxon>Cytophagales</taxon>
        <taxon>Splendidivirgaceae</taxon>
        <taxon>Splendidivirga</taxon>
    </lineage>
</organism>
<dbReference type="EMBL" id="JAUJEA010000009">
    <property type="protein sequence ID" value="MDN5203940.1"/>
    <property type="molecule type" value="Genomic_DNA"/>
</dbReference>
<gene>
    <name evidence="1" type="ORF">QQ008_21285</name>
</gene>
<dbReference type="RefSeq" id="WP_346753964.1">
    <property type="nucleotide sequence ID" value="NZ_JAUJEA010000009.1"/>
</dbReference>
<name>A0ABT8KWX4_9BACT</name>
<protein>
    <submittedName>
        <fullName evidence="1">Uncharacterized protein</fullName>
    </submittedName>
</protein>
<keyword evidence="2" id="KW-1185">Reference proteome</keyword>
<evidence type="ECO:0000313" key="1">
    <source>
        <dbReference type="EMBL" id="MDN5203940.1"/>
    </source>
</evidence>
<accession>A0ABT8KWX4</accession>
<dbReference type="Proteomes" id="UP001172082">
    <property type="component" value="Unassembled WGS sequence"/>
</dbReference>
<evidence type="ECO:0000313" key="2">
    <source>
        <dbReference type="Proteomes" id="UP001172082"/>
    </source>
</evidence>
<reference evidence="1" key="1">
    <citation type="submission" date="2023-06" db="EMBL/GenBank/DDBJ databases">
        <title>Genomic of Parafulvivirga corallium.</title>
        <authorList>
            <person name="Wang G."/>
        </authorList>
    </citation>
    <scope>NUCLEOTIDE SEQUENCE</scope>
    <source>
        <strain evidence="1">BMA10</strain>
    </source>
</reference>